<reference evidence="2" key="2">
    <citation type="journal article" date="2024" name="Plant">
        <title>Genomic evolution and insights into agronomic trait innovations of Sesamum species.</title>
        <authorList>
            <person name="Miao H."/>
            <person name="Wang L."/>
            <person name="Qu L."/>
            <person name="Liu H."/>
            <person name="Sun Y."/>
            <person name="Le M."/>
            <person name="Wang Q."/>
            <person name="Wei S."/>
            <person name="Zheng Y."/>
            <person name="Lin W."/>
            <person name="Duan Y."/>
            <person name="Cao H."/>
            <person name="Xiong S."/>
            <person name="Wang X."/>
            <person name="Wei L."/>
            <person name="Li C."/>
            <person name="Ma Q."/>
            <person name="Ju M."/>
            <person name="Zhao R."/>
            <person name="Li G."/>
            <person name="Mu C."/>
            <person name="Tian Q."/>
            <person name="Mei H."/>
            <person name="Zhang T."/>
            <person name="Gao T."/>
            <person name="Zhang H."/>
        </authorList>
    </citation>
    <scope>NUCLEOTIDE SEQUENCE</scope>
    <source>
        <strain evidence="2">KEN1</strain>
    </source>
</reference>
<sequence>MTESRSYGQAQGKPEWEQAMADEIQALEANETWSITTLPPGKKAVGSKWLFKLKLNPDGAVSRYKAP</sequence>
<name>A0AAW2VD93_9LAMI</name>
<feature type="region of interest" description="Disordered" evidence="1">
    <location>
        <begin position="1"/>
        <end position="20"/>
    </location>
</feature>
<protein>
    <recommendedName>
        <fullName evidence="3">Reverse transcriptase</fullName>
    </recommendedName>
</protein>
<evidence type="ECO:0000313" key="2">
    <source>
        <dbReference type="EMBL" id="KAL0427377.1"/>
    </source>
</evidence>
<organism evidence="2">
    <name type="scientific">Sesamum latifolium</name>
    <dbReference type="NCBI Taxonomy" id="2727402"/>
    <lineage>
        <taxon>Eukaryota</taxon>
        <taxon>Viridiplantae</taxon>
        <taxon>Streptophyta</taxon>
        <taxon>Embryophyta</taxon>
        <taxon>Tracheophyta</taxon>
        <taxon>Spermatophyta</taxon>
        <taxon>Magnoliopsida</taxon>
        <taxon>eudicotyledons</taxon>
        <taxon>Gunneridae</taxon>
        <taxon>Pentapetalae</taxon>
        <taxon>asterids</taxon>
        <taxon>lamiids</taxon>
        <taxon>Lamiales</taxon>
        <taxon>Pedaliaceae</taxon>
        <taxon>Sesamum</taxon>
    </lineage>
</organism>
<evidence type="ECO:0008006" key="3">
    <source>
        <dbReference type="Google" id="ProtNLM"/>
    </source>
</evidence>
<dbReference type="EMBL" id="JACGWN010000010">
    <property type="protein sequence ID" value="KAL0427377.1"/>
    <property type="molecule type" value="Genomic_DNA"/>
</dbReference>
<dbReference type="AlphaFoldDB" id="A0AAW2VD93"/>
<accession>A0AAW2VD93</accession>
<reference evidence="2" key="1">
    <citation type="submission" date="2020-06" db="EMBL/GenBank/DDBJ databases">
        <authorList>
            <person name="Li T."/>
            <person name="Hu X."/>
            <person name="Zhang T."/>
            <person name="Song X."/>
            <person name="Zhang H."/>
            <person name="Dai N."/>
            <person name="Sheng W."/>
            <person name="Hou X."/>
            <person name="Wei L."/>
        </authorList>
    </citation>
    <scope>NUCLEOTIDE SEQUENCE</scope>
    <source>
        <strain evidence="2">KEN1</strain>
        <tissue evidence="2">Leaf</tissue>
    </source>
</reference>
<gene>
    <name evidence="2" type="ORF">Slati_2912500</name>
</gene>
<comment type="caution">
    <text evidence="2">The sequence shown here is derived from an EMBL/GenBank/DDBJ whole genome shotgun (WGS) entry which is preliminary data.</text>
</comment>
<evidence type="ECO:0000256" key="1">
    <source>
        <dbReference type="SAM" id="MobiDB-lite"/>
    </source>
</evidence>
<proteinExistence type="predicted"/>